<dbReference type="PROSITE" id="PS50102">
    <property type="entry name" value="RRM"/>
    <property type="match status" value="1"/>
</dbReference>
<evidence type="ECO:0000256" key="3">
    <source>
        <dbReference type="ARBA" id="ARBA00023242"/>
    </source>
</evidence>
<dbReference type="Pfam" id="PF00076">
    <property type="entry name" value="RRM_1"/>
    <property type="match status" value="1"/>
</dbReference>
<evidence type="ECO:0000256" key="5">
    <source>
        <dbReference type="PROSITE-ProRule" id="PRU00176"/>
    </source>
</evidence>
<sequence>MCGHKKDRWSPIVRKYCPVKCASIDGTCPIPHDKAVLRALKARHVPNKRSLGDPSHTVFVGRLDPKTNEDSIRETMKQFGRIINLRLVRDLVTGFSKCYAFVEYSRRHYAQRAISKSVLLDGKNVFVDVEHGRSLPNWVPRRLGGGFGGRKESGQLRFGCLTRPFRRPTKHIIHKF</sequence>
<dbReference type="Proteomes" id="UP000515154">
    <property type="component" value="Unplaced"/>
</dbReference>
<dbReference type="GO" id="GO:0003729">
    <property type="term" value="F:mRNA binding"/>
    <property type="evidence" value="ECO:0007669"/>
    <property type="project" value="TreeGrafter"/>
</dbReference>
<dbReference type="AlphaFoldDB" id="A0A7E6EH97"/>
<dbReference type="SMART" id="SM00360">
    <property type="entry name" value="RRM"/>
    <property type="match status" value="1"/>
</dbReference>
<dbReference type="InterPro" id="IPR051183">
    <property type="entry name" value="U1_U11-U12_snRNP_70-35kDa"/>
</dbReference>
<protein>
    <recommendedName>
        <fullName evidence="2">U11/U12 small nuclear ribonucleoprotein 35 kDa protein</fullName>
    </recommendedName>
    <alternativeName>
        <fullName evidence="4">U1 snRNP-binding protein homolog</fullName>
    </alternativeName>
</protein>
<name>A0A7E6EH97_9MOLL</name>
<keyword evidence="7" id="KW-1185">Reference proteome</keyword>
<accession>A0A7E6EH97</accession>
<proteinExistence type="predicted"/>
<reference evidence="8" key="1">
    <citation type="submission" date="2025-08" db="UniProtKB">
        <authorList>
            <consortium name="RefSeq"/>
        </authorList>
    </citation>
    <scope>IDENTIFICATION</scope>
</reference>
<evidence type="ECO:0000313" key="8">
    <source>
        <dbReference type="RefSeq" id="XP_036354688.1"/>
    </source>
</evidence>
<dbReference type="InterPro" id="IPR035979">
    <property type="entry name" value="RBD_domain_sf"/>
</dbReference>
<keyword evidence="5" id="KW-0694">RNA-binding</keyword>
<dbReference type="RefSeq" id="XP_036354688.1">
    <property type="nucleotide sequence ID" value="XM_036498795.1"/>
</dbReference>
<dbReference type="PANTHER" id="PTHR13952:SF6">
    <property type="entry name" value="U11_U12 SMALL NUCLEAR RIBONUCLEOPROTEIN 35 KDA PROTEIN"/>
    <property type="match status" value="1"/>
</dbReference>
<gene>
    <name evidence="8" type="primary">LOC118761120</name>
</gene>
<dbReference type="InterPro" id="IPR012677">
    <property type="entry name" value="Nucleotide-bd_a/b_plait_sf"/>
</dbReference>
<organism evidence="7 8">
    <name type="scientific">Octopus sinensis</name>
    <name type="common">East Asian common octopus</name>
    <dbReference type="NCBI Taxonomy" id="2607531"/>
    <lineage>
        <taxon>Eukaryota</taxon>
        <taxon>Metazoa</taxon>
        <taxon>Spiralia</taxon>
        <taxon>Lophotrochozoa</taxon>
        <taxon>Mollusca</taxon>
        <taxon>Cephalopoda</taxon>
        <taxon>Coleoidea</taxon>
        <taxon>Octopodiformes</taxon>
        <taxon>Octopoda</taxon>
        <taxon>Incirrata</taxon>
        <taxon>Octopodidae</taxon>
        <taxon>Octopus</taxon>
    </lineage>
</organism>
<dbReference type="SUPFAM" id="SSF54928">
    <property type="entry name" value="RNA-binding domain, RBD"/>
    <property type="match status" value="1"/>
</dbReference>
<feature type="domain" description="RRM" evidence="6">
    <location>
        <begin position="56"/>
        <end position="135"/>
    </location>
</feature>
<evidence type="ECO:0000256" key="2">
    <source>
        <dbReference type="ARBA" id="ARBA00021080"/>
    </source>
</evidence>
<evidence type="ECO:0000256" key="4">
    <source>
        <dbReference type="ARBA" id="ARBA00031739"/>
    </source>
</evidence>
<comment type="subcellular location">
    <subcellularLocation>
        <location evidence="1">Nucleus</location>
    </subcellularLocation>
</comment>
<evidence type="ECO:0000259" key="6">
    <source>
        <dbReference type="PROSITE" id="PS50102"/>
    </source>
</evidence>
<dbReference type="GO" id="GO:0017069">
    <property type="term" value="F:snRNA binding"/>
    <property type="evidence" value="ECO:0007669"/>
    <property type="project" value="TreeGrafter"/>
</dbReference>
<keyword evidence="3" id="KW-0539">Nucleus</keyword>
<dbReference type="GO" id="GO:0071011">
    <property type="term" value="C:precatalytic spliceosome"/>
    <property type="evidence" value="ECO:0007669"/>
    <property type="project" value="TreeGrafter"/>
</dbReference>
<dbReference type="Gene3D" id="3.30.70.330">
    <property type="match status" value="1"/>
</dbReference>
<evidence type="ECO:0000256" key="1">
    <source>
        <dbReference type="ARBA" id="ARBA00004123"/>
    </source>
</evidence>
<dbReference type="FunFam" id="3.30.70.330:FF:000132">
    <property type="entry name" value="Small nuclear ribonucleoprotein U11/U12 subunit 35"/>
    <property type="match status" value="1"/>
</dbReference>
<dbReference type="PANTHER" id="PTHR13952">
    <property type="entry name" value="U1 SMALL NUCLEAR RIBONUCLEOPROTEIN 70 KD"/>
    <property type="match status" value="1"/>
</dbReference>
<evidence type="ECO:0000313" key="7">
    <source>
        <dbReference type="Proteomes" id="UP000515154"/>
    </source>
</evidence>
<dbReference type="InterPro" id="IPR000504">
    <property type="entry name" value="RRM_dom"/>
</dbReference>
<dbReference type="GO" id="GO:0000398">
    <property type="term" value="P:mRNA splicing, via spliceosome"/>
    <property type="evidence" value="ECO:0007669"/>
    <property type="project" value="TreeGrafter"/>
</dbReference>
<dbReference type="KEGG" id="osn:118761120"/>